<gene>
    <name evidence="5" type="primary">CSH1</name>
    <name evidence="5" type="ORF">QQZ08_002760</name>
</gene>
<feature type="transmembrane region" description="Helical" evidence="4">
    <location>
        <begin position="288"/>
        <end position="310"/>
    </location>
</feature>
<keyword evidence="4" id="KW-0812">Transmembrane</keyword>
<feature type="region of interest" description="Disordered" evidence="3">
    <location>
        <begin position="1"/>
        <end position="53"/>
    </location>
</feature>
<keyword evidence="6" id="KW-1185">Reference proteome</keyword>
<keyword evidence="4" id="KW-1133">Transmembrane helix</keyword>
<keyword evidence="2" id="KW-0808">Transferase</keyword>
<evidence type="ECO:0000313" key="6">
    <source>
        <dbReference type="Proteomes" id="UP001498421"/>
    </source>
</evidence>
<evidence type="ECO:0000256" key="4">
    <source>
        <dbReference type="SAM" id="Phobius"/>
    </source>
</evidence>
<protein>
    <submittedName>
        <fullName evidence="5">CSG1/SUR1-like protein</fullName>
    </submittedName>
</protein>
<feature type="compositionally biased region" description="Low complexity" evidence="3">
    <location>
        <begin position="29"/>
        <end position="46"/>
    </location>
</feature>
<accession>A0ABR1IBK9</accession>
<evidence type="ECO:0000313" key="5">
    <source>
        <dbReference type="EMBL" id="KAK7430716.1"/>
    </source>
</evidence>
<evidence type="ECO:0000256" key="1">
    <source>
        <dbReference type="ARBA" id="ARBA00009003"/>
    </source>
</evidence>
<keyword evidence="4" id="KW-0472">Membrane</keyword>
<dbReference type="Pfam" id="PF04488">
    <property type="entry name" value="Gly_transf_sug"/>
    <property type="match status" value="1"/>
</dbReference>
<feature type="transmembrane region" description="Helical" evidence="4">
    <location>
        <begin position="80"/>
        <end position="100"/>
    </location>
</feature>
<name>A0ABR1IBK9_9HYPO</name>
<evidence type="ECO:0000256" key="3">
    <source>
        <dbReference type="SAM" id="MobiDB-lite"/>
    </source>
</evidence>
<sequence length="401" mass="45389">MAAPNDASASHPAALNMNSKTSSPSRYQSPSGTGSSSSPSSSSSSPRRAKGYDEERLEWKSASVWSTWPKKLLRFPRLRSVAFVLLIIDLTILGLVVHTLEPLITLLRRNEELFGSRLAFTKDPLPYTEKHPDQHKIPKILHQTGATDVIPDKWIKPQQSCKDAYSDFEYMFWTDASAREFISNEYSWFVETWDNYPFPIQRADSLRYFVLHYYGGIYLDLDTWCNESIPYNQIENDAASHHAVFKSTTPTGVSNDLMITSAGHPLFTAVLSKLLYYNDITKLWARWLPYGAIMIGSGPFFVSMVIKNYLLEQPSLPEMTVKVVNATELLPYMTDLESASWHKGDAQALMWLGDKQWIWFGLGAIGAAIVLHLINLLLLRAWRGFDKPQSNAENLKVAKLT</sequence>
<proteinExistence type="inferred from homology"/>
<evidence type="ECO:0000256" key="2">
    <source>
        <dbReference type="ARBA" id="ARBA00022679"/>
    </source>
</evidence>
<dbReference type="InterPro" id="IPR029044">
    <property type="entry name" value="Nucleotide-diphossugar_trans"/>
</dbReference>
<organism evidence="5 6">
    <name type="scientific">Neonectria magnoliae</name>
    <dbReference type="NCBI Taxonomy" id="2732573"/>
    <lineage>
        <taxon>Eukaryota</taxon>
        <taxon>Fungi</taxon>
        <taxon>Dikarya</taxon>
        <taxon>Ascomycota</taxon>
        <taxon>Pezizomycotina</taxon>
        <taxon>Sordariomycetes</taxon>
        <taxon>Hypocreomycetidae</taxon>
        <taxon>Hypocreales</taxon>
        <taxon>Nectriaceae</taxon>
        <taxon>Neonectria</taxon>
    </lineage>
</organism>
<comment type="caution">
    <text evidence="5">The sequence shown here is derived from an EMBL/GenBank/DDBJ whole genome shotgun (WGS) entry which is preliminary data.</text>
</comment>
<feature type="compositionally biased region" description="Polar residues" evidence="3">
    <location>
        <begin position="16"/>
        <end position="28"/>
    </location>
</feature>
<dbReference type="SUPFAM" id="SSF53448">
    <property type="entry name" value="Nucleotide-diphospho-sugar transferases"/>
    <property type="match status" value="1"/>
</dbReference>
<dbReference type="EMBL" id="JAZAVK010000017">
    <property type="protein sequence ID" value="KAK7430716.1"/>
    <property type="molecule type" value="Genomic_DNA"/>
</dbReference>
<feature type="transmembrane region" description="Helical" evidence="4">
    <location>
        <begin position="357"/>
        <end position="379"/>
    </location>
</feature>
<dbReference type="Gene3D" id="3.90.550.20">
    <property type="match status" value="1"/>
</dbReference>
<dbReference type="InterPro" id="IPR007577">
    <property type="entry name" value="GlycoTrfase_DXD_sugar-bd_CS"/>
</dbReference>
<dbReference type="InterPro" id="IPR051706">
    <property type="entry name" value="Glycosyltransferase_domain"/>
</dbReference>
<comment type="similarity">
    <text evidence="1">Belongs to the glycosyltransferase 32 family.</text>
</comment>
<reference evidence="5 6" key="1">
    <citation type="journal article" date="2025" name="Microbiol. Resour. Announc.">
        <title>Draft genome sequences for Neonectria magnoliae and Neonectria punicea, canker pathogens of Liriodendron tulipifera and Acer saccharum in West Virginia.</title>
        <authorList>
            <person name="Petronek H.M."/>
            <person name="Kasson M.T."/>
            <person name="Metheny A.M."/>
            <person name="Stauder C.M."/>
            <person name="Lovett B."/>
            <person name="Lynch S.C."/>
            <person name="Garnas J.R."/>
            <person name="Kasson L.R."/>
            <person name="Stajich J.E."/>
        </authorList>
    </citation>
    <scope>NUCLEOTIDE SEQUENCE [LARGE SCALE GENOMIC DNA]</scope>
    <source>
        <strain evidence="5 6">NRRL 64651</strain>
    </source>
</reference>
<dbReference type="PANTHER" id="PTHR32385:SF15">
    <property type="entry name" value="INOSITOL PHOSPHOCERAMIDE MANNOSYLTRANSFERASE 1"/>
    <property type="match status" value="1"/>
</dbReference>
<dbReference type="PANTHER" id="PTHR32385">
    <property type="entry name" value="MANNOSYL PHOSPHORYLINOSITOL CERAMIDE SYNTHASE"/>
    <property type="match status" value="1"/>
</dbReference>
<dbReference type="Proteomes" id="UP001498421">
    <property type="component" value="Unassembled WGS sequence"/>
</dbReference>